<dbReference type="AlphaFoldDB" id="A0A7I8VAU7"/>
<protein>
    <submittedName>
        <fullName evidence="1">Uncharacterized protein</fullName>
    </submittedName>
</protein>
<dbReference type="EMBL" id="CAJFCJ010000004">
    <property type="protein sequence ID" value="CAD5113464.1"/>
    <property type="molecule type" value="Genomic_DNA"/>
</dbReference>
<organism evidence="1 2">
    <name type="scientific">Dimorphilus gyrociliatus</name>
    <dbReference type="NCBI Taxonomy" id="2664684"/>
    <lineage>
        <taxon>Eukaryota</taxon>
        <taxon>Metazoa</taxon>
        <taxon>Spiralia</taxon>
        <taxon>Lophotrochozoa</taxon>
        <taxon>Annelida</taxon>
        <taxon>Polychaeta</taxon>
        <taxon>Polychaeta incertae sedis</taxon>
        <taxon>Dinophilidae</taxon>
        <taxon>Dimorphilus</taxon>
    </lineage>
</organism>
<gene>
    <name evidence="1" type="ORF">DGYR_LOCUS2450</name>
</gene>
<dbReference type="Proteomes" id="UP000549394">
    <property type="component" value="Unassembled WGS sequence"/>
</dbReference>
<proteinExistence type="predicted"/>
<evidence type="ECO:0000313" key="1">
    <source>
        <dbReference type="EMBL" id="CAD5113464.1"/>
    </source>
</evidence>
<comment type="caution">
    <text evidence="1">The sequence shown here is derived from an EMBL/GenBank/DDBJ whole genome shotgun (WGS) entry which is preliminary data.</text>
</comment>
<sequence length="73" mass="8082">MNDSLITCLSIDKELILFLPVELSDTDGRETVDSTVLIVGETVVLDKFFVPELLENTIIVAIDDSIDEMTARP</sequence>
<name>A0A7I8VAU7_9ANNE</name>
<keyword evidence="2" id="KW-1185">Reference proteome</keyword>
<reference evidence="1 2" key="1">
    <citation type="submission" date="2020-08" db="EMBL/GenBank/DDBJ databases">
        <authorList>
            <person name="Hejnol A."/>
        </authorList>
    </citation>
    <scope>NUCLEOTIDE SEQUENCE [LARGE SCALE GENOMIC DNA]</scope>
</reference>
<accession>A0A7I8VAU7</accession>
<evidence type="ECO:0000313" key="2">
    <source>
        <dbReference type="Proteomes" id="UP000549394"/>
    </source>
</evidence>